<evidence type="ECO:0000313" key="2">
    <source>
        <dbReference type="Proteomes" id="UP000322234"/>
    </source>
</evidence>
<accession>A0A6B0RP44</accession>
<comment type="caution">
    <text evidence="1">The sequence shown here is derived from an EMBL/GenBank/DDBJ whole genome shotgun (WGS) entry which is preliminary data.</text>
</comment>
<dbReference type="AlphaFoldDB" id="A0A6B0RP44"/>
<dbReference type="Proteomes" id="UP000322234">
    <property type="component" value="Unassembled WGS sequence"/>
</dbReference>
<name>A0A6B0RP44_9CETA</name>
<organism evidence="1 2">
    <name type="scientific">Bos mutus</name>
    <name type="common">wild yak</name>
    <dbReference type="NCBI Taxonomy" id="72004"/>
    <lineage>
        <taxon>Eukaryota</taxon>
        <taxon>Metazoa</taxon>
        <taxon>Chordata</taxon>
        <taxon>Craniata</taxon>
        <taxon>Vertebrata</taxon>
        <taxon>Euteleostomi</taxon>
        <taxon>Mammalia</taxon>
        <taxon>Eutheria</taxon>
        <taxon>Laurasiatheria</taxon>
        <taxon>Artiodactyla</taxon>
        <taxon>Ruminantia</taxon>
        <taxon>Pecora</taxon>
        <taxon>Bovidae</taxon>
        <taxon>Bovinae</taxon>
        <taxon>Bos</taxon>
    </lineage>
</organism>
<sequence>MDWNRGPEHHHPSHPFIHHVASSLSIPTTRSTSLRGEMKTLAALEKAERSNRHTHDCTSLLLHMFQEQQQQSGPEEAYGTGTEDGLAVTFTDHLPGLEANRGHQREVWIDDRDQLSPPVQFCGII</sequence>
<keyword evidence="2" id="KW-1185">Reference proteome</keyword>
<protein>
    <submittedName>
        <fullName evidence="1">Uncharacterized protein</fullName>
    </submittedName>
</protein>
<proteinExistence type="predicted"/>
<reference evidence="1" key="1">
    <citation type="submission" date="2019-10" db="EMBL/GenBank/DDBJ databases">
        <title>The sequence and de novo assembly of the wild yak genome.</title>
        <authorList>
            <person name="Liu Y."/>
        </authorList>
    </citation>
    <scope>NUCLEOTIDE SEQUENCE [LARGE SCALE GENOMIC DNA]</scope>
    <source>
        <strain evidence="1">WY2019</strain>
    </source>
</reference>
<dbReference type="EMBL" id="VBQZ03000076">
    <property type="protein sequence ID" value="MXQ91898.1"/>
    <property type="molecule type" value="Genomic_DNA"/>
</dbReference>
<gene>
    <name evidence="1" type="ORF">E5288_WYG019649</name>
</gene>
<evidence type="ECO:0000313" key="1">
    <source>
        <dbReference type="EMBL" id="MXQ91898.1"/>
    </source>
</evidence>